<reference evidence="3 4" key="1">
    <citation type="submission" date="2015-07" db="EMBL/GenBank/DDBJ databases">
        <title>The genome of Pseudoloma neurophilia, a relevant intracellular parasite of the zebrafish.</title>
        <authorList>
            <person name="Ndikumana S."/>
            <person name="Pelin A."/>
            <person name="Sanders J."/>
            <person name="Corradi N."/>
        </authorList>
    </citation>
    <scope>NUCLEOTIDE SEQUENCE [LARGE SCALE GENOMIC DNA]</scope>
    <source>
        <strain evidence="3 4">MK1</strain>
    </source>
</reference>
<sequence>MIKFARIFVIFGFAFAAEYRGSKYLKEVQQSQTNESSDDELSEIYENSITQQCQQPGFPSNTFFYGDQGGYNSWCYRNENPQFESRQKTDYIGAQSSRMEMSRQFSRGFMKESDSPNQDQSKKKFHLHGASRDSHEIEDMFDLMSFEESTVPSAPISNFGQKNKSELEQAGALVINPVSSQADEHQSLQQTEESSEKTPSTPTEHNTHPKRKILRARRNYQR</sequence>
<feature type="region of interest" description="Disordered" evidence="1">
    <location>
        <begin position="177"/>
        <end position="222"/>
    </location>
</feature>
<gene>
    <name evidence="3" type="ORF">M153_4200002401</name>
</gene>
<dbReference type="AlphaFoldDB" id="A0A0R0M1M0"/>
<evidence type="ECO:0000256" key="1">
    <source>
        <dbReference type="SAM" id="MobiDB-lite"/>
    </source>
</evidence>
<keyword evidence="2" id="KW-0732">Signal</keyword>
<evidence type="ECO:0008006" key="5">
    <source>
        <dbReference type="Google" id="ProtNLM"/>
    </source>
</evidence>
<feature type="region of interest" description="Disordered" evidence="1">
    <location>
        <begin position="109"/>
        <end position="133"/>
    </location>
</feature>
<keyword evidence="4" id="KW-1185">Reference proteome</keyword>
<dbReference type="Proteomes" id="UP000051530">
    <property type="component" value="Unassembled WGS sequence"/>
</dbReference>
<feature type="compositionally biased region" description="Polar residues" evidence="1">
    <location>
        <begin position="177"/>
        <end position="204"/>
    </location>
</feature>
<comment type="caution">
    <text evidence="3">The sequence shown here is derived from an EMBL/GenBank/DDBJ whole genome shotgun (WGS) entry which is preliminary data.</text>
</comment>
<proteinExistence type="predicted"/>
<feature type="compositionally biased region" description="Basic residues" evidence="1">
    <location>
        <begin position="208"/>
        <end position="222"/>
    </location>
</feature>
<evidence type="ECO:0000313" key="4">
    <source>
        <dbReference type="Proteomes" id="UP000051530"/>
    </source>
</evidence>
<evidence type="ECO:0000256" key="2">
    <source>
        <dbReference type="SAM" id="SignalP"/>
    </source>
</evidence>
<accession>A0A0R0M1M0</accession>
<organism evidence="3 4">
    <name type="scientific">Pseudoloma neurophilia</name>
    <dbReference type="NCBI Taxonomy" id="146866"/>
    <lineage>
        <taxon>Eukaryota</taxon>
        <taxon>Fungi</taxon>
        <taxon>Fungi incertae sedis</taxon>
        <taxon>Microsporidia</taxon>
        <taxon>Pseudoloma</taxon>
    </lineage>
</organism>
<name>A0A0R0M1M0_9MICR</name>
<evidence type="ECO:0000313" key="3">
    <source>
        <dbReference type="EMBL" id="KRH94021.1"/>
    </source>
</evidence>
<dbReference type="VEuPathDB" id="MicrosporidiaDB:M153_4200002401"/>
<feature type="chain" id="PRO_5006399086" description="Secreted protein" evidence="2">
    <location>
        <begin position="17"/>
        <end position="222"/>
    </location>
</feature>
<protein>
    <recommendedName>
        <fullName evidence="5">Secreted protein</fullName>
    </recommendedName>
</protein>
<feature type="signal peptide" evidence="2">
    <location>
        <begin position="1"/>
        <end position="16"/>
    </location>
</feature>
<dbReference type="EMBL" id="LGUB01000153">
    <property type="protein sequence ID" value="KRH94021.1"/>
    <property type="molecule type" value="Genomic_DNA"/>
</dbReference>